<dbReference type="GO" id="GO:0008616">
    <property type="term" value="P:tRNA queuosine(34) biosynthetic process"/>
    <property type="evidence" value="ECO:0007669"/>
    <property type="project" value="UniProtKB-UniRule"/>
</dbReference>
<dbReference type="RefSeq" id="WP_072836146.1">
    <property type="nucleotide sequence ID" value="NZ_FQUU01000013.1"/>
</dbReference>
<evidence type="ECO:0000313" key="7">
    <source>
        <dbReference type="Proteomes" id="UP000184048"/>
    </source>
</evidence>
<dbReference type="GO" id="GO:0005737">
    <property type="term" value="C:cytoplasm"/>
    <property type="evidence" value="ECO:0007669"/>
    <property type="project" value="UniProtKB-SubCell"/>
</dbReference>
<gene>
    <name evidence="5" type="primary">queA</name>
    <name evidence="6" type="ORF">SAMN02745131_03002</name>
</gene>
<dbReference type="InterPro" id="IPR042119">
    <property type="entry name" value="QueA_dom2"/>
</dbReference>
<sequence length="404" mass="46130">MKISPETVYISDYNYELPSANIAEVPLLNRDDSKLLIYEKGKIIDSVFHQLPSYIEPGSTLILNNTRVIEARLLFQKDTGATIELFCLEPYELSIEQAMQQHEKIIWKCLIGGASKWKPGQLLTKPIGENSGYILTARYIEKREDYFLIEFSWNNAAASFVEVLHETGAIPLPPYIKRKAEKLDWERYQTVFSEQEGSVAAPTAALHFTQNTFQQLKERNVAYDYITLHVGAGTFKPVKSATIAGHSMHAEPFSVKKQVIEELIKAAKIIATGTTSLRTLESLYWISLKLKLSPNAELMLDQWEAYAIDEQLPNIPAKESFEYLLQWMNEHAVTELHCRTSLIIIPGYQFKVAHGLITNFHQPHSTLLLLIAAFIGDNWKKVYSHALQNNYRFLSYGDSSLLWR</sequence>
<reference evidence="6 7" key="1">
    <citation type="submission" date="2016-11" db="EMBL/GenBank/DDBJ databases">
        <authorList>
            <person name="Jaros S."/>
            <person name="Januszkiewicz K."/>
            <person name="Wedrychowicz H."/>
        </authorList>
    </citation>
    <scope>NUCLEOTIDE SEQUENCE [LARGE SCALE GENOMIC DNA]</scope>
    <source>
        <strain evidence="6 7">DSM 18119</strain>
    </source>
</reference>
<evidence type="ECO:0000256" key="4">
    <source>
        <dbReference type="ARBA" id="ARBA00022785"/>
    </source>
</evidence>
<dbReference type="Gene3D" id="3.40.1780.10">
    <property type="entry name" value="QueA-like"/>
    <property type="match status" value="1"/>
</dbReference>
<dbReference type="AlphaFoldDB" id="A0A1M5CS94"/>
<dbReference type="HAMAP" id="MF_00113">
    <property type="entry name" value="QueA"/>
    <property type="match status" value="1"/>
</dbReference>
<comment type="similarity">
    <text evidence="5">Belongs to the QueA family.</text>
</comment>
<evidence type="ECO:0000256" key="3">
    <source>
        <dbReference type="ARBA" id="ARBA00022691"/>
    </source>
</evidence>
<keyword evidence="1 5" id="KW-0963">Cytoplasm</keyword>
<evidence type="ECO:0000313" key="6">
    <source>
        <dbReference type="EMBL" id="SHF57566.1"/>
    </source>
</evidence>
<comment type="pathway">
    <text evidence="5">tRNA modification; tRNA-queuosine biosynthesis.</text>
</comment>
<keyword evidence="2 5" id="KW-0808">Transferase</keyword>
<evidence type="ECO:0000256" key="1">
    <source>
        <dbReference type="ARBA" id="ARBA00022490"/>
    </source>
</evidence>
<keyword evidence="6" id="KW-0413">Isomerase</keyword>
<name>A0A1M5CS94_9BACT</name>
<dbReference type="EMBL" id="FQUU01000013">
    <property type="protein sequence ID" value="SHF57566.1"/>
    <property type="molecule type" value="Genomic_DNA"/>
</dbReference>
<comment type="subunit">
    <text evidence="5">Monomer.</text>
</comment>
<dbReference type="SUPFAM" id="SSF111337">
    <property type="entry name" value="QueA-like"/>
    <property type="match status" value="1"/>
</dbReference>
<keyword evidence="3 5" id="KW-0949">S-adenosyl-L-methionine</keyword>
<dbReference type="Gene3D" id="2.40.10.240">
    <property type="entry name" value="QueA-like"/>
    <property type="match status" value="1"/>
</dbReference>
<dbReference type="InterPro" id="IPR003699">
    <property type="entry name" value="QueA"/>
</dbReference>
<dbReference type="PANTHER" id="PTHR30307:SF0">
    <property type="entry name" value="S-ADENOSYLMETHIONINE:TRNA RIBOSYLTRANSFERASE-ISOMERASE"/>
    <property type="match status" value="1"/>
</dbReference>
<dbReference type="Pfam" id="PF02547">
    <property type="entry name" value="Queuosine_synth"/>
    <property type="match status" value="1"/>
</dbReference>
<dbReference type="UniPathway" id="UPA00392"/>
<evidence type="ECO:0000256" key="5">
    <source>
        <dbReference type="HAMAP-Rule" id="MF_00113"/>
    </source>
</evidence>
<accession>A0A1M5CS94</accession>
<keyword evidence="4 5" id="KW-0671">Queuosine biosynthesis</keyword>
<dbReference type="EC" id="2.4.99.17" evidence="5"/>
<dbReference type="Proteomes" id="UP000184048">
    <property type="component" value="Unassembled WGS sequence"/>
</dbReference>
<dbReference type="InterPro" id="IPR036100">
    <property type="entry name" value="QueA_sf"/>
</dbReference>
<organism evidence="6 7">
    <name type="scientific">Flavisolibacter ginsengisoli DSM 18119</name>
    <dbReference type="NCBI Taxonomy" id="1121884"/>
    <lineage>
        <taxon>Bacteria</taxon>
        <taxon>Pseudomonadati</taxon>
        <taxon>Bacteroidota</taxon>
        <taxon>Chitinophagia</taxon>
        <taxon>Chitinophagales</taxon>
        <taxon>Chitinophagaceae</taxon>
        <taxon>Flavisolibacter</taxon>
    </lineage>
</organism>
<comment type="catalytic activity">
    <reaction evidence="5">
        <text>7-aminomethyl-7-carbaguanosine(34) in tRNA + S-adenosyl-L-methionine = epoxyqueuosine(34) in tRNA + adenine + L-methionine + 2 H(+)</text>
        <dbReference type="Rhea" id="RHEA:32155"/>
        <dbReference type="Rhea" id="RHEA-COMP:10342"/>
        <dbReference type="Rhea" id="RHEA-COMP:18582"/>
        <dbReference type="ChEBI" id="CHEBI:15378"/>
        <dbReference type="ChEBI" id="CHEBI:16708"/>
        <dbReference type="ChEBI" id="CHEBI:57844"/>
        <dbReference type="ChEBI" id="CHEBI:59789"/>
        <dbReference type="ChEBI" id="CHEBI:82833"/>
        <dbReference type="ChEBI" id="CHEBI:194443"/>
        <dbReference type="EC" id="2.4.99.17"/>
    </reaction>
</comment>
<dbReference type="STRING" id="1121884.SAMN02745131_03002"/>
<comment type="function">
    <text evidence="5">Transfers and isomerizes the ribose moiety from AdoMet to the 7-aminomethyl group of 7-deazaguanine (preQ1-tRNA) to give epoxyqueuosine (oQ-tRNA).</text>
</comment>
<protein>
    <recommendedName>
        <fullName evidence="5">S-adenosylmethionine:tRNA ribosyltransferase-isomerase</fullName>
        <ecNumber evidence="5">2.4.99.17</ecNumber>
    </recommendedName>
    <alternativeName>
        <fullName evidence="5">Queuosine biosynthesis protein QueA</fullName>
    </alternativeName>
</protein>
<dbReference type="InterPro" id="IPR042118">
    <property type="entry name" value="QueA_dom1"/>
</dbReference>
<keyword evidence="7" id="KW-1185">Reference proteome</keyword>
<dbReference type="GO" id="GO:0051075">
    <property type="term" value="F:S-adenosylmethionine:tRNA ribosyltransferase-isomerase activity"/>
    <property type="evidence" value="ECO:0007669"/>
    <property type="project" value="UniProtKB-EC"/>
</dbReference>
<comment type="subcellular location">
    <subcellularLocation>
        <location evidence="5">Cytoplasm</location>
    </subcellularLocation>
</comment>
<dbReference type="PANTHER" id="PTHR30307">
    <property type="entry name" value="S-ADENOSYLMETHIONINE:TRNA RIBOSYLTRANSFERASE-ISOMERASE"/>
    <property type="match status" value="1"/>
</dbReference>
<proteinExistence type="inferred from homology"/>
<evidence type="ECO:0000256" key="2">
    <source>
        <dbReference type="ARBA" id="ARBA00022679"/>
    </source>
</evidence>